<dbReference type="InterPro" id="IPR025110">
    <property type="entry name" value="AMP-bd_C"/>
</dbReference>
<dbReference type="InterPro" id="IPR019999">
    <property type="entry name" value="Anth_synth_I-like"/>
</dbReference>
<dbReference type="SUPFAM" id="SSF56322">
    <property type="entry name" value="ADC synthase"/>
    <property type="match status" value="1"/>
</dbReference>
<evidence type="ECO:0000313" key="6">
    <source>
        <dbReference type="Proteomes" id="UP000266177"/>
    </source>
</evidence>
<dbReference type="Pfam" id="PF13193">
    <property type="entry name" value="AMP-binding_C"/>
    <property type="match status" value="1"/>
</dbReference>
<evidence type="ECO:0000259" key="3">
    <source>
        <dbReference type="Pfam" id="PF00501"/>
    </source>
</evidence>
<accession>A0A3A3H037</accession>
<feature type="domain" description="AMP-dependent synthetase/ligase" evidence="3">
    <location>
        <begin position="30"/>
        <end position="393"/>
    </location>
</feature>
<organism evidence="5 6">
    <name type="scientific">Paenibacillus thiaminolyticus</name>
    <name type="common">Bacillus thiaminolyticus</name>
    <dbReference type="NCBI Taxonomy" id="49283"/>
    <lineage>
        <taxon>Bacteria</taxon>
        <taxon>Bacillati</taxon>
        <taxon>Bacillota</taxon>
        <taxon>Bacilli</taxon>
        <taxon>Bacillales</taxon>
        <taxon>Paenibacillaceae</taxon>
        <taxon>Paenibacillus</taxon>
    </lineage>
</organism>
<evidence type="ECO:0000259" key="2">
    <source>
        <dbReference type="Pfam" id="PF00425"/>
    </source>
</evidence>
<evidence type="ECO:0000313" key="5">
    <source>
        <dbReference type="EMBL" id="RJG24266.1"/>
    </source>
</evidence>
<dbReference type="Gene3D" id="3.60.120.10">
    <property type="entry name" value="Anthranilate synthase"/>
    <property type="match status" value="1"/>
</dbReference>
<sequence>MLEMKECAERSASKYEDLGYWEPFTLGQQLRRWAEAYQDSVALVEDDARLTYKELDRKADELASGFYNMGIKKGDHVVVQLPNRISFVVACFALFRIGALPILALPVHRETELDGIFKLVKPVAYIIPDVFHGFDYRPMAERMVHKHPSVRLVITDGVSESGIRLADIGIPPVEMEPPSYRDTALLLLSGGTTGIPKLIPRTHADYAYNAKAAATRCELNQQSVYLAVLPVAHNFPLCCPGILGTLSAGGKVVMCHTTSCDEAFPLIEKEKVTITALVPALVNLWLEVLGWDNSSDISSLEVLQVGGAMLEEDVAKRILPEMKCKLQQVFGMAEGLICCTSLDDPDPIIHSCQGRPISDDDEIRLVDEEGNEVPEGEFGELLVRGPYTISGYYRAPEQNRKAFTPDGFYRSGDRARITADGNIQIGGRIKEQINRAGEKIVPAEVESWLLAHPEIKDAVLIGLPDERLGERSCACVMTGGKEIGLADIHRFLQDKGVARYKMPDQIEFFDSWPLTSVGKINKAKLKDLVAGSERKAEDNRTVYLEETFGFRGDAHMAAAQVIESGLYENYVLYENGDELSLGLGIHAMVTVVPEYTTVNTAAETLQFVNRTLSENMESAFSSVLVENWRAYGIANFGLSRYHYGLPLLSEDACLLKLFIPEIELRFEKGSLLLRALDKGRFEEVGTLLGQIGNHAQDQGLEKRFAGRADQAKPEFPEVHTHHAEAYMKVVEAAVEEIRQRQYQKVILSRKIPLHRELDMVASYLAGRKVNTPARSFLLCLDGLHAAGFSPETVVEVDSQGWVSTFPLAGTRSKGCGTEEENKLREELMNDPKEIAEHAVSVKLAQEEMRRICEAGTITVHDFMSVASRGTVQHIASRLQGKLKPDCHAWHAFHALFPAVTASGIPKEESIDAIGRFETEPRNLYSGCVLTFDSNGAMDAALVLRTIFQKEKNAWLQAGAGIVEMSVPSRELEETREKLSSFSRELIVRSGKKEADEKG</sequence>
<feature type="domain" description="AMP-binding enzyme C-terminal" evidence="4">
    <location>
        <begin position="444"/>
        <end position="519"/>
    </location>
</feature>
<dbReference type="Proteomes" id="UP000266177">
    <property type="component" value="Unassembled WGS sequence"/>
</dbReference>
<dbReference type="Gene3D" id="2.30.38.10">
    <property type="entry name" value="Luciferase, Domain 3"/>
    <property type="match status" value="1"/>
</dbReference>
<dbReference type="PANTHER" id="PTHR43767:SF1">
    <property type="entry name" value="NONRIBOSOMAL PEPTIDE SYNTHASE PES1 (EUROFUNG)-RELATED"/>
    <property type="match status" value="1"/>
</dbReference>
<feature type="domain" description="Chorismate-utilising enzyme C-terminal" evidence="2">
    <location>
        <begin position="724"/>
        <end position="977"/>
    </location>
</feature>
<dbReference type="SUPFAM" id="SSF56801">
    <property type="entry name" value="Acetyl-CoA synthetase-like"/>
    <property type="match status" value="1"/>
</dbReference>
<dbReference type="InterPro" id="IPR020845">
    <property type="entry name" value="AMP-binding_CS"/>
</dbReference>
<dbReference type="GO" id="GO:0016833">
    <property type="term" value="F:oxo-acid-lyase activity"/>
    <property type="evidence" value="ECO:0007669"/>
    <property type="project" value="InterPro"/>
</dbReference>
<dbReference type="Gene3D" id="3.30.300.30">
    <property type="match status" value="1"/>
</dbReference>
<dbReference type="FunFam" id="2.30.38.10:FF:000003">
    <property type="entry name" value="Vibriobactin-specific 2,3-dihydroxybenzoate-AMP ligase"/>
    <property type="match status" value="1"/>
</dbReference>
<dbReference type="AlphaFoldDB" id="A0A3A3H037"/>
<dbReference type="Pfam" id="PF00501">
    <property type="entry name" value="AMP-binding"/>
    <property type="match status" value="1"/>
</dbReference>
<name>A0A3A3H037_PANTH</name>
<dbReference type="PRINTS" id="PR00095">
    <property type="entry name" value="ANTSNTHASEI"/>
</dbReference>
<dbReference type="OrthoDB" id="9757771at2"/>
<dbReference type="PANTHER" id="PTHR43767">
    <property type="entry name" value="LONG-CHAIN-FATTY-ACID--COA LIGASE"/>
    <property type="match status" value="1"/>
</dbReference>
<dbReference type="InterPro" id="IPR000873">
    <property type="entry name" value="AMP-dep_synth/lig_dom"/>
</dbReference>
<keyword evidence="1" id="KW-0436">Ligase</keyword>
<dbReference type="InterPro" id="IPR045851">
    <property type="entry name" value="AMP-bd_C_sf"/>
</dbReference>
<dbReference type="GO" id="GO:0008909">
    <property type="term" value="F:isochorismate synthase activity"/>
    <property type="evidence" value="ECO:0007669"/>
    <property type="project" value="InterPro"/>
</dbReference>
<dbReference type="Gene3D" id="3.40.50.980">
    <property type="match status" value="2"/>
</dbReference>
<dbReference type="InterPro" id="IPR050237">
    <property type="entry name" value="ATP-dep_AMP-bd_enzyme"/>
</dbReference>
<dbReference type="GO" id="GO:0016878">
    <property type="term" value="F:acid-thiol ligase activity"/>
    <property type="evidence" value="ECO:0007669"/>
    <property type="project" value="UniProtKB-ARBA"/>
</dbReference>
<reference evidence="5 6" key="1">
    <citation type="submission" date="2018-09" db="EMBL/GenBank/DDBJ databases">
        <title>Paenibacillus SK2017-BO5.</title>
        <authorList>
            <person name="Piskunova J.V."/>
            <person name="Dubiley S.A."/>
            <person name="Severinov K.V."/>
        </authorList>
    </citation>
    <scope>NUCLEOTIDE SEQUENCE [LARGE SCALE GENOMIC DNA]</scope>
    <source>
        <strain evidence="5 6">BO5</strain>
    </source>
</reference>
<dbReference type="EMBL" id="QYZD01000007">
    <property type="protein sequence ID" value="RJG24266.1"/>
    <property type="molecule type" value="Genomic_DNA"/>
</dbReference>
<dbReference type="InterPro" id="IPR019996">
    <property type="entry name" value="Salicylate_synthase"/>
</dbReference>
<comment type="caution">
    <text evidence="5">The sequence shown here is derived from an EMBL/GenBank/DDBJ whole genome shotgun (WGS) entry which is preliminary data.</text>
</comment>
<dbReference type="Pfam" id="PF00425">
    <property type="entry name" value="Chorismate_bind"/>
    <property type="match status" value="1"/>
</dbReference>
<dbReference type="PROSITE" id="PS00455">
    <property type="entry name" value="AMP_BINDING"/>
    <property type="match status" value="1"/>
</dbReference>
<proteinExistence type="predicted"/>
<dbReference type="RefSeq" id="WP_119793288.1">
    <property type="nucleotide sequence ID" value="NZ_QYZD01000007.1"/>
</dbReference>
<dbReference type="InterPro" id="IPR005801">
    <property type="entry name" value="ADC_synthase"/>
</dbReference>
<protein>
    <submittedName>
        <fullName evidence="5">Salicylate synthase</fullName>
    </submittedName>
</protein>
<dbReference type="InterPro" id="IPR015890">
    <property type="entry name" value="Chorismate_C"/>
</dbReference>
<evidence type="ECO:0000259" key="4">
    <source>
        <dbReference type="Pfam" id="PF13193"/>
    </source>
</evidence>
<dbReference type="NCBIfam" id="TIGR03494">
    <property type="entry name" value="salicyl_syn"/>
    <property type="match status" value="1"/>
</dbReference>
<gene>
    <name evidence="5" type="ORF">DQX05_10390</name>
</gene>
<evidence type="ECO:0000256" key="1">
    <source>
        <dbReference type="ARBA" id="ARBA00022598"/>
    </source>
</evidence>
<dbReference type="CDD" id="cd05920">
    <property type="entry name" value="23DHB-AMP_lg"/>
    <property type="match status" value="1"/>
</dbReference>